<dbReference type="InterPro" id="IPR012337">
    <property type="entry name" value="RNaseH-like_sf"/>
</dbReference>
<dbReference type="InterPro" id="IPR001584">
    <property type="entry name" value="Integrase_cat-core"/>
</dbReference>
<name>A0AA38CDY3_TAXCH</name>
<dbReference type="AlphaFoldDB" id="A0AA38CDY3"/>
<organism evidence="2 3">
    <name type="scientific">Taxus chinensis</name>
    <name type="common">Chinese yew</name>
    <name type="synonym">Taxus wallichiana var. chinensis</name>
    <dbReference type="NCBI Taxonomy" id="29808"/>
    <lineage>
        <taxon>Eukaryota</taxon>
        <taxon>Viridiplantae</taxon>
        <taxon>Streptophyta</taxon>
        <taxon>Embryophyta</taxon>
        <taxon>Tracheophyta</taxon>
        <taxon>Spermatophyta</taxon>
        <taxon>Pinopsida</taxon>
        <taxon>Pinidae</taxon>
        <taxon>Conifers II</taxon>
        <taxon>Cupressales</taxon>
        <taxon>Taxaceae</taxon>
        <taxon>Taxus</taxon>
    </lineage>
</organism>
<reference evidence="2 3" key="1">
    <citation type="journal article" date="2021" name="Nat. Plants">
        <title>The Taxus genome provides insights into paclitaxel biosynthesis.</title>
        <authorList>
            <person name="Xiong X."/>
            <person name="Gou J."/>
            <person name="Liao Q."/>
            <person name="Li Y."/>
            <person name="Zhou Q."/>
            <person name="Bi G."/>
            <person name="Li C."/>
            <person name="Du R."/>
            <person name="Wang X."/>
            <person name="Sun T."/>
            <person name="Guo L."/>
            <person name="Liang H."/>
            <person name="Lu P."/>
            <person name="Wu Y."/>
            <person name="Zhang Z."/>
            <person name="Ro D.K."/>
            <person name="Shang Y."/>
            <person name="Huang S."/>
            <person name="Yan J."/>
        </authorList>
    </citation>
    <scope>NUCLEOTIDE SEQUENCE [LARGE SCALE GENOMIC DNA]</scope>
    <source>
        <strain evidence="2">Ta-2019</strain>
    </source>
</reference>
<comment type="caution">
    <text evidence="2">The sequence shown here is derived from an EMBL/GenBank/DDBJ whole genome shotgun (WGS) entry which is preliminary data.</text>
</comment>
<dbReference type="InterPro" id="IPR036397">
    <property type="entry name" value="RNaseH_sf"/>
</dbReference>
<dbReference type="GO" id="GO:0003676">
    <property type="term" value="F:nucleic acid binding"/>
    <property type="evidence" value="ECO:0007669"/>
    <property type="project" value="InterPro"/>
</dbReference>
<dbReference type="EMBL" id="JAHRHJ020000032">
    <property type="protein sequence ID" value="KAH9294543.1"/>
    <property type="molecule type" value="Genomic_DNA"/>
</dbReference>
<protein>
    <recommendedName>
        <fullName evidence="1">Integrase catalytic domain-containing protein</fullName>
    </recommendedName>
</protein>
<evidence type="ECO:0000313" key="3">
    <source>
        <dbReference type="Proteomes" id="UP000824469"/>
    </source>
</evidence>
<proteinExistence type="predicted"/>
<gene>
    <name evidence="2" type="ORF">KI387_040253</name>
</gene>
<feature type="domain" description="Integrase catalytic" evidence="1">
    <location>
        <begin position="1"/>
        <end position="55"/>
    </location>
</feature>
<dbReference type="GO" id="GO:0015074">
    <property type="term" value="P:DNA integration"/>
    <property type="evidence" value="ECO:0007669"/>
    <property type="project" value="InterPro"/>
</dbReference>
<dbReference type="InterPro" id="IPR039537">
    <property type="entry name" value="Retrotran_Ty1/copia-like"/>
</dbReference>
<dbReference type="Proteomes" id="UP000824469">
    <property type="component" value="Unassembled WGS sequence"/>
</dbReference>
<sequence length="55" mass="6275">SDNGGEYCSNEFNDYCSKNGIHRKKMVPGTPQQNGVSERMNKTIMERARSMRLHA</sequence>
<dbReference type="Gene3D" id="3.30.420.10">
    <property type="entry name" value="Ribonuclease H-like superfamily/Ribonuclease H"/>
    <property type="match status" value="1"/>
</dbReference>
<dbReference type="PANTHER" id="PTHR42648:SF28">
    <property type="entry name" value="TRANSPOSON-ENCODED PROTEIN WITH RIBONUCLEASE H-LIKE AND RETROVIRUS ZINC FINGER-LIKE DOMAINS"/>
    <property type="match status" value="1"/>
</dbReference>
<accession>A0AA38CDY3</accession>
<feature type="non-terminal residue" evidence="2">
    <location>
        <position position="1"/>
    </location>
</feature>
<dbReference type="PROSITE" id="PS50994">
    <property type="entry name" value="INTEGRASE"/>
    <property type="match status" value="1"/>
</dbReference>
<dbReference type="PANTHER" id="PTHR42648">
    <property type="entry name" value="TRANSPOSASE, PUTATIVE-RELATED"/>
    <property type="match status" value="1"/>
</dbReference>
<evidence type="ECO:0000313" key="2">
    <source>
        <dbReference type="EMBL" id="KAH9294543.1"/>
    </source>
</evidence>
<dbReference type="SUPFAM" id="SSF53098">
    <property type="entry name" value="Ribonuclease H-like"/>
    <property type="match status" value="1"/>
</dbReference>
<evidence type="ECO:0000259" key="1">
    <source>
        <dbReference type="PROSITE" id="PS50994"/>
    </source>
</evidence>
<keyword evidence="3" id="KW-1185">Reference proteome</keyword>